<reference evidence="1 2" key="1">
    <citation type="journal article" date="2023" name="Microorganisms">
        <title>Isolation and Genomic Characteristics of Cat-Borne Campylobacter felis sp. nov. and Sheep-Borne Campylobacter ovis sp. nov.</title>
        <authorList>
            <person name="Wang H."/>
            <person name="Li Y."/>
            <person name="Gu Y."/>
            <person name="Zhou G."/>
            <person name="Chen X."/>
            <person name="Zhang X."/>
            <person name="Shao Z."/>
            <person name="Zhang J."/>
            <person name="Zhang M."/>
        </authorList>
    </citation>
    <scope>NUCLEOTIDE SEQUENCE [LARGE SCALE GENOMIC DNA]</scope>
    <source>
        <strain evidence="1 2">XJK30-2</strain>
    </source>
</reference>
<dbReference type="Proteomes" id="UP001173802">
    <property type="component" value="Unassembled WGS sequence"/>
</dbReference>
<name>A0ACC6FT56_9HELI</name>
<dbReference type="EMBL" id="JANURN010000006">
    <property type="protein sequence ID" value="MDL0082436.1"/>
    <property type="molecule type" value="Genomic_DNA"/>
</dbReference>
<evidence type="ECO:0000313" key="2">
    <source>
        <dbReference type="Proteomes" id="UP001173802"/>
    </source>
</evidence>
<evidence type="ECO:0000313" key="1">
    <source>
        <dbReference type="EMBL" id="MDL0082436.1"/>
    </source>
</evidence>
<organism evidence="1 2">
    <name type="scientific">Helicobacter zhangjianzhongii</name>
    <dbReference type="NCBI Taxonomy" id="2974574"/>
    <lineage>
        <taxon>Bacteria</taxon>
        <taxon>Pseudomonadati</taxon>
        <taxon>Campylobacterota</taxon>
        <taxon>Epsilonproteobacteria</taxon>
        <taxon>Campylobacterales</taxon>
        <taxon>Helicobacteraceae</taxon>
        <taxon>Helicobacter</taxon>
    </lineage>
</organism>
<sequence length="102" mass="11439">MTGSEWLSLIPLAAKAANKAKSWLDKPKRKAANKAIRNYANNKLRETKALVDQLETDLAKADLLIQQHKSAITAKAKKRTILLWVCVIANLSLMLLIYIKLL</sequence>
<keyword evidence="2" id="KW-1185">Reference proteome</keyword>
<proteinExistence type="predicted"/>
<gene>
    <name evidence="1" type="ORF">NYG90_07105</name>
</gene>
<comment type="caution">
    <text evidence="1">The sequence shown here is derived from an EMBL/GenBank/DDBJ whole genome shotgun (WGS) entry which is preliminary data.</text>
</comment>
<accession>A0ACC6FT56</accession>
<protein>
    <submittedName>
        <fullName evidence="1">Uncharacterized protein</fullName>
    </submittedName>
</protein>